<accession>A0A7W7YMD4</accession>
<proteinExistence type="predicted"/>
<evidence type="ECO:0000313" key="3">
    <source>
        <dbReference type="EMBL" id="MBB5038652.1"/>
    </source>
</evidence>
<keyword evidence="1" id="KW-1133">Transmembrane helix</keyword>
<keyword evidence="2" id="KW-0732">Signal</keyword>
<evidence type="ECO:0000313" key="4">
    <source>
        <dbReference type="Proteomes" id="UP000534294"/>
    </source>
</evidence>
<gene>
    <name evidence="3" type="ORF">HNQ64_002915</name>
</gene>
<keyword evidence="1" id="KW-0812">Transmembrane</keyword>
<keyword evidence="1" id="KW-0472">Membrane</keyword>
<organism evidence="3 4">
    <name type="scientific">Prosthecobacter dejongeii</name>
    <dbReference type="NCBI Taxonomy" id="48465"/>
    <lineage>
        <taxon>Bacteria</taxon>
        <taxon>Pseudomonadati</taxon>
        <taxon>Verrucomicrobiota</taxon>
        <taxon>Verrucomicrobiia</taxon>
        <taxon>Verrucomicrobiales</taxon>
        <taxon>Verrucomicrobiaceae</taxon>
        <taxon>Prosthecobacter</taxon>
    </lineage>
</organism>
<feature type="chain" id="PRO_5030954045" evidence="2">
    <location>
        <begin position="24"/>
        <end position="588"/>
    </location>
</feature>
<feature type="transmembrane region" description="Helical" evidence="1">
    <location>
        <begin position="344"/>
        <end position="365"/>
    </location>
</feature>
<dbReference type="AlphaFoldDB" id="A0A7W7YMD4"/>
<evidence type="ECO:0000256" key="2">
    <source>
        <dbReference type="SAM" id="SignalP"/>
    </source>
</evidence>
<feature type="transmembrane region" description="Helical" evidence="1">
    <location>
        <begin position="314"/>
        <end position="335"/>
    </location>
</feature>
<feature type="signal peptide" evidence="2">
    <location>
        <begin position="1"/>
        <end position="23"/>
    </location>
</feature>
<protein>
    <submittedName>
        <fullName evidence="3">Uncharacterized protein</fullName>
    </submittedName>
</protein>
<dbReference type="Proteomes" id="UP000534294">
    <property type="component" value="Unassembled WGS sequence"/>
</dbReference>
<dbReference type="RefSeq" id="WP_184209649.1">
    <property type="nucleotide sequence ID" value="NZ_JACHIF010000005.1"/>
</dbReference>
<sequence>MKHRIFGFTCVLASLLLAPMVQAQENLVDVLLDSNNGTRLEVRSLFDPMPPSGYAPLRIVATNGTARDAVWRLDFSSSTTDYRRNNVHASTLSLPIPAGATQTAVFLAPLAVDYGDSGYGSNNHSFNGTLTGPYPNTFSGHNNRTAGFPAIAISKTLADSSLPRLNDDLERRQKGASSYGRRDHIFGSRFTPADLPEDWLAFSGFDYVLLTDTEWQSLKSGTRNALLQWVRLGGKLHFYATSLPAPGLPKDDETHSLGQIKSFTWNGSLLPAVYTVERYWNEPERYEHLRNEHARGTEAWSLLEKLSARQFNSWQVLLFLVIFGVLVGPVNLYVLAPSGRRHRLFFTTPLLSLGASAVMVGLILIQDGIGGVGARVVFINVEPIETTAYVTQKQISRTGVLLGAGFELKQPALVEPLALPASEWVKLQNTSHSQPVNLTQEGAARGGNFFQSRAEQAQMIRAAVSTRARLEVQPGATPDAAPTLVSALGFTLEEMFYAGPDGTVWSLKAPLATGQKAELVKVQPSQLVEWWKKHYPLIKIWELHKLTSILPNHFFATAKAAPGFTQETLSSIRWQEDQVLVYGSVTPP</sequence>
<keyword evidence="4" id="KW-1185">Reference proteome</keyword>
<dbReference type="EMBL" id="JACHIF010000005">
    <property type="protein sequence ID" value="MBB5038652.1"/>
    <property type="molecule type" value="Genomic_DNA"/>
</dbReference>
<evidence type="ECO:0000256" key="1">
    <source>
        <dbReference type="SAM" id="Phobius"/>
    </source>
</evidence>
<reference evidence="3 4" key="1">
    <citation type="submission" date="2020-08" db="EMBL/GenBank/DDBJ databases">
        <title>Genomic Encyclopedia of Type Strains, Phase IV (KMG-IV): sequencing the most valuable type-strain genomes for metagenomic binning, comparative biology and taxonomic classification.</title>
        <authorList>
            <person name="Goeker M."/>
        </authorList>
    </citation>
    <scope>NUCLEOTIDE SEQUENCE [LARGE SCALE GENOMIC DNA]</scope>
    <source>
        <strain evidence="3 4">DSM 12251</strain>
    </source>
</reference>
<comment type="caution">
    <text evidence="3">The sequence shown here is derived from an EMBL/GenBank/DDBJ whole genome shotgun (WGS) entry which is preliminary data.</text>
</comment>
<name>A0A7W7YMD4_9BACT</name>